<evidence type="ECO:0000313" key="3">
    <source>
        <dbReference type="Proteomes" id="UP001556653"/>
    </source>
</evidence>
<evidence type="ECO:0000313" key="2">
    <source>
        <dbReference type="EMBL" id="MEX0386960.1"/>
    </source>
</evidence>
<protein>
    <submittedName>
        <fullName evidence="2">AsmA family protein</fullName>
    </submittedName>
</protein>
<gene>
    <name evidence="2" type="ORF">V6X64_08155</name>
</gene>
<dbReference type="InterPro" id="IPR052894">
    <property type="entry name" value="AsmA-related"/>
</dbReference>
<dbReference type="EMBL" id="JBAKFJ010000001">
    <property type="protein sequence ID" value="MEX0386960.1"/>
    <property type="molecule type" value="Genomic_DNA"/>
</dbReference>
<dbReference type="InterPro" id="IPR007844">
    <property type="entry name" value="AsmA"/>
</dbReference>
<accession>A0ABV3SAH9</accession>
<dbReference type="PANTHER" id="PTHR30441">
    <property type="entry name" value="DUF748 DOMAIN-CONTAINING PROTEIN"/>
    <property type="match status" value="1"/>
</dbReference>
<feature type="domain" description="AsmA" evidence="1">
    <location>
        <begin position="222"/>
        <end position="391"/>
    </location>
</feature>
<dbReference type="PANTHER" id="PTHR30441:SF4">
    <property type="entry name" value="PROTEIN ASMA"/>
    <property type="match status" value="1"/>
</dbReference>
<proteinExistence type="predicted"/>
<keyword evidence="3" id="KW-1185">Reference proteome</keyword>
<comment type="caution">
    <text evidence="2">The sequence shown here is derived from an EMBL/GenBank/DDBJ whole genome shotgun (WGS) entry which is preliminary data.</text>
</comment>
<dbReference type="Proteomes" id="UP001556653">
    <property type="component" value="Unassembled WGS sequence"/>
</dbReference>
<dbReference type="RefSeq" id="WP_367967458.1">
    <property type="nucleotide sequence ID" value="NZ_JBAKFJ010000001.1"/>
</dbReference>
<evidence type="ECO:0000259" key="1">
    <source>
        <dbReference type="Pfam" id="PF05170"/>
    </source>
</evidence>
<name>A0ABV3SAH9_9GAMM</name>
<reference evidence="2 3" key="1">
    <citation type="submission" date="2024-02" db="EMBL/GenBank/DDBJ databases">
        <title>New especies of Spiribacter isolated from saline water.</title>
        <authorList>
            <person name="Leon M.J."/>
            <person name="De La Haba R."/>
            <person name="Sanchez-Porro C."/>
            <person name="Ventosa A."/>
        </authorList>
    </citation>
    <scope>NUCLEOTIDE SEQUENCE [LARGE SCALE GENOMIC DNA]</scope>
    <source>
        <strain evidence="3">ag22IC4-227</strain>
    </source>
</reference>
<feature type="domain" description="AsmA" evidence="1">
    <location>
        <begin position="6"/>
        <end position="184"/>
    </location>
</feature>
<sequence>MRWLFIAIGGMAGLVLAAVAAVALLFDPNDYRDQLAAAVERETGRTFTLSGDIGWSLFPRLGVELGTVRLGSGTGFPDRPLMSAEGLSAGLAVMPLFTGRIELETLELRQPTINLIRNADGLANWRFPGGSGQPTAGSGGMAPSSEWLAGLSLGGIDLSDGRIRYEDQTTGDVLTVDPINLDLGAVTIGQATPLTLQAVIRRGERRWNSRLAGDVIIRRDGTLSLRETTLTANALEIREISTDINPTASGWRIHPLSALFYQGDYNGDIRLESDAPEMPLTFDESLNGVAMGPLLAALTGVERVTGEAGITANGALALSSGDPPLASLNAEAEFSIRDGALRGINIARVIRQAVARLEGRTPPPDTETPETDFTSFSGRVTVRDGVARSEDIRLDSPLLRVRGGGRSDLVEQTLALTLDVNIVGSIEGQGGDPLESLRDVTIPLQIQGSWNQPRISVDVARVLQESQGTRIRERIEQEVDELRERLEGLIN</sequence>
<organism evidence="2 3">
    <name type="scientific">Spiribacter onubensis</name>
    <dbReference type="NCBI Taxonomy" id="3122420"/>
    <lineage>
        <taxon>Bacteria</taxon>
        <taxon>Pseudomonadati</taxon>
        <taxon>Pseudomonadota</taxon>
        <taxon>Gammaproteobacteria</taxon>
        <taxon>Chromatiales</taxon>
        <taxon>Ectothiorhodospiraceae</taxon>
        <taxon>Spiribacter</taxon>
    </lineage>
</organism>
<dbReference type="Pfam" id="PF05170">
    <property type="entry name" value="AsmA"/>
    <property type="match status" value="2"/>
</dbReference>